<comment type="caution">
    <text evidence="5">The sequence shown here is derived from an EMBL/GenBank/DDBJ whole genome shotgun (WGS) entry which is preliminary data.</text>
</comment>
<evidence type="ECO:0000256" key="1">
    <source>
        <dbReference type="ARBA" id="ARBA00004906"/>
    </source>
</evidence>
<feature type="domain" description="MATH" evidence="4">
    <location>
        <begin position="23"/>
        <end position="159"/>
    </location>
</feature>
<evidence type="ECO:0000259" key="4">
    <source>
        <dbReference type="PROSITE" id="PS50144"/>
    </source>
</evidence>
<evidence type="ECO:0000259" key="3">
    <source>
        <dbReference type="PROSITE" id="PS50097"/>
    </source>
</evidence>
<dbReference type="InterPro" id="IPR000210">
    <property type="entry name" value="BTB/POZ_dom"/>
</dbReference>
<dbReference type="Gene3D" id="3.30.710.10">
    <property type="entry name" value="Potassium Channel Kv1.1, Chain A"/>
    <property type="match status" value="1"/>
</dbReference>
<gene>
    <name evidence="5" type="ORF">PVAP13_9NG651700</name>
</gene>
<evidence type="ECO:0000313" key="5">
    <source>
        <dbReference type="EMBL" id="KAG2542647.1"/>
    </source>
</evidence>
<dbReference type="SUPFAM" id="SSF54695">
    <property type="entry name" value="POZ domain"/>
    <property type="match status" value="1"/>
</dbReference>
<dbReference type="Gene3D" id="2.60.210.10">
    <property type="entry name" value="Apoptosis, Tumor Necrosis Factor Receptor Associated Protein 2, Chain A"/>
    <property type="match status" value="1"/>
</dbReference>
<dbReference type="SUPFAM" id="SSF49599">
    <property type="entry name" value="TRAF domain-like"/>
    <property type="match status" value="1"/>
</dbReference>
<sequence>MPSASGRRNPSRSASSIVADKERGRHELIVDAGTLVAAAPAGAGGLLASSPFTVGGHRWRVRYYPNGNGTASKGWVSMGTFLDEDVAEPVRARFRLSIVSEARALFFIKRKEEWLSHPEVQHDFTSRTGWGYSKFCKNEDLAALVRRRGLDRFSIRCDIVVLNGFRTEEEAPSAAVPPSDLHKHLGDLLQAGRGTDVVFEVGGEAFAAHRCVLAARSPVISADLLGAANDGAAAAGVVRVDGVEPRAFKALLRYAYTDSLPEMDKEEEDAILRNLLVAADRYGLPRLKTICEDKLCRLLDVATVEIVLALAEQHHCDRLKEACLQFLAVPANLRAVMRARGN</sequence>
<feature type="domain" description="BTB" evidence="3">
    <location>
        <begin position="195"/>
        <end position="264"/>
    </location>
</feature>
<comment type="similarity">
    <text evidence="2">Belongs to the Tdpoz family.</text>
</comment>
<dbReference type="OrthoDB" id="6359816at2759"/>
<dbReference type="InterPro" id="IPR056423">
    <property type="entry name" value="BACK_BPM_SPOP"/>
</dbReference>
<dbReference type="Pfam" id="PF24570">
    <property type="entry name" value="BACK_BPM_SPOP"/>
    <property type="match status" value="1"/>
</dbReference>
<name>A0A8T0N0C0_PANVG</name>
<dbReference type="Pfam" id="PF22486">
    <property type="entry name" value="MATH_2"/>
    <property type="match status" value="1"/>
</dbReference>
<protein>
    <submittedName>
        <fullName evidence="5">Uncharacterized protein</fullName>
    </submittedName>
</protein>
<dbReference type="InterPro" id="IPR008974">
    <property type="entry name" value="TRAF-like"/>
</dbReference>
<dbReference type="PROSITE" id="PS50144">
    <property type="entry name" value="MATH"/>
    <property type="match status" value="1"/>
</dbReference>
<dbReference type="AlphaFoldDB" id="A0A8T0N0C0"/>
<dbReference type="PANTHER" id="PTHR26379:SF518">
    <property type="entry name" value="BTB DOMAIN-CONTAINING PROTEIN"/>
    <property type="match status" value="1"/>
</dbReference>
<dbReference type="EMBL" id="CM029054">
    <property type="protein sequence ID" value="KAG2542647.1"/>
    <property type="molecule type" value="Genomic_DNA"/>
</dbReference>
<dbReference type="Proteomes" id="UP000823388">
    <property type="component" value="Chromosome 9N"/>
</dbReference>
<dbReference type="InterPro" id="IPR011333">
    <property type="entry name" value="SKP1/BTB/POZ_sf"/>
</dbReference>
<comment type="pathway">
    <text evidence="1">Protein modification; protein ubiquitination.</text>
</comment>
<proteinExistence type="inferred from homology"/>
<dbReference type="CDD" id="cd00121">
    <property type="entry name" value="MATH"/>
    <property type="match status" value="1"/>
</dbReference>
<evidence type="ECO:0000313" key="6">
    <source>
        <dbReference type="Proteomes" id="UP000823388"/>
    </source>
</evidence>
<dbReference type="Gene3D" id="6.10.250.3030">
    <property type="match status" value="1"/>
</dbReference>
<evidence type="ECO:0000256" key="2">
    <source>
        <dbReference type="ARBA" id="ARBA00010846"/>
    </source>
</evidence>
<dbReference type="InterPro" id="IPR002083">
    <property type="entry name" value="MATH/TRAF_dom"/>
</dbReference>
<dbReference type="GO" id="GO:0016567">
    <property type="term" value="P:protein ubiquitination"/>
    <property type="evidence" value="ECO:0007669"/>
    <property type="project" value="InterPro"/>
</dbReference>
<organism evidence="5 6">
    <name type="scientific">Panicum virgatum</name>
    <name type="common">Blackwell switchgrass</name>
    <dbReference type="NCBI Taxonomy" id="38727"/>
    <lineage>
        <taxon>Eukaryota</taxon>
        <taxon>Viridiplantae</taxon>
        <taxon>Streptophyta</taxon>
        <taxon>Embryophyta</taxon>
        <taxon>Tracheophyta</taxon>
        <taxon>Spermatophyta</taxon>
        <taxon>Magnoliopsida</taxon>
        <taxon>Liliopsida</taxon>
        <taxon>Poales</taxon>
        <taxon>Poaceae</taxon>
        <taxon>PACMAD clade</taxon>
        <taxon>Panicoideae</taxon>
        <taxon>Panicodae</taxon>
        <taxon>Paniceae</taxon>
        <taxon>Panicinae</taxon>
        <taxon>Panicum</taxon>
        <taxon>Panicum sect. Hiantes</taxon>
    </lineage>
</organism>
<dbReference type="Pfam" id="PF00651">
    <property type="entry name" value="BTB"/>
    <property type="match status" value="1"/>
</dbReference>
<dbReference type="PROSITE" id="PS50097">
    <property type="entry name" value="BTB"/>
    <property type="match status" value="1"/>
</dbReference>
<dbReference type="SMART" id="SM00225">
    <property type="entry name" value="BTB"/>
    <property type="match status" value="1"/>
</dbReference>
<keyword evidence="6" id="KW-1185">Reference proteome</keyword>
<accession>A0A8T0N0C0</accession>
<dbReference type="PANTHER" id="PTHR26379">
    <property type="entry name" value="BTB/POZ AND MATH DOMAIN-CONTAINING PROTEIN 1"/>
    <property type="match status" value="1"/>
</dbReference>
<reference evidence="5" key="1">
    <citation type="submission" date="2020-05" db="EMBL/GenBank/DDBJ databases">
        <title>WGS assembly of Panicum virgatum.</title>
        <authorList>
            <person name="Lovell J.T."/>
            <person name="Jenkins J."/>
            <person name="Shu S."/>
            <person name="Juenger T.E."/>
            <person name="Schmutz J."/>
        </authorList>
    </citation>
    <scope>NUCLEOTIDE SEQUENCE</scope>
    <source>
        <strain evidence="5">AP13</strain>
    </source>
</reference>
<dbReference type="InterPro" id="IPR045005">
    <property type="entry name" value="BPM1-6"/>
</dbReference>